<keyword evidence="5" id="KW-0547">Nucleotide-binding</keyword>
<name>A0ABP8A2Y6_9MICO</name>
<dbReference type="EMBL" id="BAABBW010000004">
    <property type="protein sequence ID" value="GAA4176328.1"/>
    <property type="molecule type" value="Genomic_DNA"/>
</dbReference>
<dbReference type="PANTHER" id="PTHR24421">
    <property type="entry name" value="NITRATE/NITRITE SENSOR PROTEIN NARX-RELATED"/>
    <property type="match status" value="1"/>
</dbReference>
<feature type="domain" description="Histidine kinase/HSP90-like ATPase" evidence="10">
    <location>
        <begin position="336"/>
        <end position="431"/>
    </location>
</feature>
<dbReference type="InterPro" id="IPR036890">
    <property type="entry name" value="HATPase_C_sf"/>
</dbReference>
<evidence type="ECO:0000256" key="6">
    <source>
        <dbReference type="ARBA" id="ARBA00022777"/>
    </source>
</evidence>
<evidence type="ECO:0000259" key="10">
    <source>
        <dbReference type="SMART" id="SM00387"/>
    </source>
</evidence>
<keyword evidence="9" id="KW-0472">Membrane</keyword>
<evidence type="ECO:0000256" key="8">
    <source>
        <dbReference type="ARBA" id="ARBA00023012"/>
    </source>
</evidence>
<keyword evidence="6" id="KW-0418">Kinase</keyword>
<dbReference type="PANTHER" id="PTHR24421:SF10">
    <property type="entry name" value="NITRATE_NITRITE SENSOR PROTEIN NARQ"/>
    <property type="match status" value="1"/>
</dbReference>
<dbReference type="Gene3D" id="1.20.5.1930">
    <property type="match status" value="1"/>
</dbReference>
<dbReference type="Proteomes" id="UP001501079">
    <property type="component" value="Unassembled WGS sequence"/>
</dbReference>
<dbReference type="InterPro" id="IPR003594">
    <property type="entry name" value="HATPase_dom"/>
</dbReference>
<dbReference type="CDD" id="cd16917">
    <property type="entry name" value="HATPase_UhpB-NarQ-NarX-like"/>
    <property type="match status" value="1"/>
</dbReference>
<feature type="transmembrane region" description="Helical" evidence="9">
    <location>
        <begin position="47"/>
        <end position="66"/>
    </location>
</feature>
<feature type="transmembrane region" description="Helical" evidence="9">
    <location>
        <begin position="117"/>
        <end position="134"/>
    </location>
</feature>
<accession>A0ABP8A2Y6</accession>
<keyword evidence="9" id="KW-1133">Transmembrane helix</keyword>
<gene>
    <name evidence="11" type="ORF">GCM10022287_23330</name>
</gene>
<dbReference type="InterPro" id="IPR011712">
    <property type="entry name" value="Sig_transdc_His_kin_sub3_dim/P"/>
</dbReference>
<dbReference type="EC" id="2.7.13.3" evidence="2"/>
<keyword evidence="7" id="KW-0067">ATP-binding</keyword>
<sequence length="464" mass="48836">MNEFLARIGAGHGWSPRLVGRVRVWAPVGGATVFLALWIVAESGRLAMASAVITFAAWALVVALSGRWPLVSIALAVVIPIVLGSGGIVLQFIYGARWSDQRYTVIGGSSYWYNLDTAWPVWFAAPLAVAWIALTRETRLVRGLALAGGLVSAGLYSALLIASGWMVWTGQFGLGACIELLVSLCATVVFAWLLGLGLSAIWRVRVVTGDLETTAAKLDEADLELRLAHDRGRISRDIHDSLAHSLAVIVAQAEGAAAIHELRPEAAPESLSNISTVARHALAEVRRLVERITDDDDLSEHTSRIEHIPALVDELRQAGVDATLRVLGDLGPLALSKQVAVFRIVQESLTNALKHGGRGSAATVTLDAQGAGLAVLIVSKSGGGEPLVNGGGRGIGIAGMKERARLVGGWLTAVPSDDETFVVTAFIPPDSAVTPDEAPQAPASDELIEAESETAALAIEGAHD</sequence>
<keyword evidence="3" id="KW-0597">Phosphoprotein</keyword>
<feature type="transmembrane region" description="Helical" evidence="9">
    <location>
        <begin position="73"/>
        <end position="97"/>
    </location>
</feature>
<evidence type="ECO:0000256" key="2">
    <source>
        <dbReference type="ARBA" id="ARBA00012438"/>
    </source>
</evidence>
<dbReference type="SUPFAM" id="SSF55874">
    <property type="entry name" value="ATPase domain of HSP90 chaperone/DNA topoisomerase II/histidine kinase"/>
    <property type="match status" value="1"/>
</dbReference>
<keyword evidence="4" id="KW-0808">Transferase</keyword>
<comment type="caution">
    <text evidence="11">The sequence shown here is derived from an EMBL/GenBank/DDBJ whole genome shotgun (WGS) entry which is preliminary data.</text>
</comment>
<evidence type="ECO:0000256" key="4">
    <source>
        <dbReference type="ARBA" id="ARBA00022679"/>
    </source>
</evidence>
<evidence type="ECO:0000256" key="9">
    <source>
        <dbReference type="SAM" id="Phobius"/>
    </source>
</evidence>
<dbReference type="Pfam" id="PF07730">
    <property type="entry name" value="HisKA_3"/>
    <property type="match status" value="1"/>
</dbReference>
<evidence type="ECO:0000313" key="12">
    <source>
        <dbReference type="Proteomes" id="UP001501079"/>
    </source>
</evidence>
<evidence type="ECO:0000256" key="5">
    <source>
        <dbReference type="ARBA" id="ARBA00022741"/>
    </source>
</evidence>
<evidence type="ECO:0000256" key="1">
    <source>
        <dbReference type="ARBA" id="ARBA00000085"/>
    </source>
</evidence>
<keyword evidence="9" id="KW-0812">Transmembrane</keyword>
<reference evidence="12" key="1">
    <citation type="journal article" date="2019" name="Int. J. Syst. Evol. Microbiol.">
        <title>The Global Catalogue of Microorganisms (GCM) 10K type strain sequencing project: providing services to taxonomists for standard genome sequencing and annotation.</title>
        <authorList>
            <consortium name="The Broad Institute Genomics Platform"/>
            <consortium name="The Broad Institute Genome Sequencing Center for Infectious Disease"/>
            <person name="Wu L."/>
            <person name="Ma J."/>
        </authorList>
    </citation>
    <scope>NUCLEOTIDE SEQUENCE [LARGE SCALE GENOMIC DNA]</scope>
    <source>
        <strain evidence="12">JCM 17591</strain>
    </source>
</reference>
<dbReference type="RefSeq" id="WP_344754573.1">
    <property type="nucleotide sequence ID" value="NZ_BAABBW010000004.1"/>
</dbReference>
<organism evidence="11 12">
    <name type="scientific">Gryllotalpicola koreensis</name>
    <dbReference type="NCBI Taxonomy" id="993086"/>
    <lineage>
        <taxon>Bacteria</taxon>
        <taxon>Bacillati</taxon>
        <taxon>Actinomycetota</taxon>
        <taxon>Actinomycetes</taxon>
        <taxon>Micrococcales</taxon>
        <taxon>Microbacteriaceae</taxon>
        <taxon>Gryllotalpicola</taxon>
    </lineage>
</organism>
<evidence type="ECO:0000313" key="11">
    <source>
        <dbReference type="EMBL" id="GAA4176328.1"/>
    </source>
</evidence>
<evidence type="ECO:0000256" key="3">
    <source>
        <dbReference type="ARBA" id="ARBA00022553"/>
    </source>
</evidence>
<dbReference type="Gene3D" id="3.30.565.10">
    <property type="entry name" value="Histidine kinase-like ATPase, C-terminal domain"/>
    <property type="match status" value="1"/>
</dbReference>
<protein>
    <recommendedName>
        <fullName evidence="2">histidine kinase</fullName>
        <ecNumber evidence="2">2.7.13.3</ecNumber>
    </recommendedName>
</protein>
<comment type="catalytic activity">
    <reaction evidence="1">
        <text>ATP + protein L-histidine = ADP + protein N-phospho-L-histidine.</text>
        <dbReference type="EC" id="2.7.13.3"/>
    </reaction>
</comment>
<feature type="transmembrane region" description="Helical" evidence="9">
    <location>
        <begin position="146"/>
        <end position="168"/>
    </location>
</feature>
<dbReference type="SMART" id="SM00387">
    <property type="entry name" value="HATPase_c"/>
    <property type="match status" value="1"/>
</dbReference>
<dbReference type="InterPro" id="IPR050482">
    <property type="entry name" value="Sensor_HK_TwoCompSys"/>
</dbReference>
<dbReference type="Pfam" id="PF02518">
    <property type="entry name" value="HATPase_c"/>
    <property type="match status" value="1"/>
</dbReference>
<proteinExistence type="predicted"/>
<feature type="transmembrane region" description="Helical" evidence="9">
    <location>
        <begin position="180"/>
        <end position="202"/>
    </location>
</feature>
<keyword evidence="12" id="KW-1185">Reference proteome</keyword>
<evidence type="ECO:0000256" key="7">
    <source>
        <dbReference type="ARBA" id="ARBA00022840"/>
    </source>
</evidence>
<feature type="transmembrane region" description="Helical" evidence="9">
    <location>
        <begin position="24"/>
        <end position="41"/>
    </location>
</feature>
<keyword evidence="8" id="KW-0902">Two-component regulatory system</keyword>